<feature type="compositionally biased region" description="Gly residues" evidence="1">
    <location>
        <begin position="93"/>
        <end position="104"/>
    </location>
</feature>
<evidence type="ECO:0000313" key="3">
    <source>
        <dbReference type="Proteomes" id="UP000015001"/>
    </source>
</evidence>
<accession>S4N923</accession>
<protein>
    <submittedName>
        <fullName evidence="2">Uncharacterized protein</fullName>
    </submittedName>
</protein>
<sequence length="104" mass="11374">MCLLTVPWRSTAVRPARPGSRPPLPRTVRPTTDNAPEQRRAPRRPHASTSQDAQSTLARSLSAEIAFILWRGVSFMRAERMGGAKSYARGPGRPRGGTGLRTVP</sequence>
<dbReference type="Proteomes" id="UP000015001">
    <property type="component" value="Unassembled WGS sequence"/>
</dbReference>
<proteinExistence type="predicted"/>
<evidence type="ECO:0000256" key="1">
    <source>
        <dbReference type="SAM" id="MobiDB-lite"/>
    </source>
</evidence>
<keyword evidence="3" id="KW-1185">Reference proteome</keyword>
<dbReference type="EMBL" id="AOPY01001721">
    <property type="protein sequence ID" value="EPJ34069.1"/>
    <property type="molecule type" value="Genomic_DNA"/>
</dbReference>
<feature type="region of interest" description="Disordered" evidence="1">
    <location>
        <begin position="1"/>
        <end position="56"/>
    </location>
</feature>
<name>S4N923_9ACTN</name>
<gene>
    <name evidence="2" type="ORF">STAFG_8899</name>
</gene>
<organism evidence="2 3">
    <name type="scientific">Streptomyces afghaniensis 772</name>
    <dbReference type="NCBI Taxonomy" id="1283301"/>
    <lineage>
        <taxon>Bacteria</taxon>
        <taxon>Bacillati</taxon>
        <taxon>Actinomycetota</taxon>
        <taxon>Actinomycetes</taxon>
        <taxon>Kitasatosporales</taxon>
        <taxon>Streptomycetaceae</taxon>
        <taxon>Streptomyces</taxon>
    </lineage>
</organism>
<dbReference type="AlphaFoldDB" id="S4N923"/>
<evidence type="ECO:0000313" key="2">
    <source>
        <dbReference type="EMBL" id="EPJ34069.1"/>
    </source>
</evidence>
<dbReference type="PATRIC" id="fig|1283301.3.peg.8826"/>
<feature type="compositionally biased region" description="Polar residues" evidence="1">
    <location>
        <begin position="47"/>
        <end position="56"/>
    </location>
</feature>
<feature type="region of interest" description="Disordered" evidence="1">
    <location>
        <begin position="82"/>
        <end position="104"/>
    </location>
</feature>
<dbReference type="HOGENOM" id="CLU_2248486_0_0_11"/>
<reference evidence="2 3" key="1">
    <citation type="submission" date="2013-02" db="EMBL/GenBank/DDBJ databases">
        <title>Draft Genome Sequence of Streptomyces afghaniensis, Which Produces Compounds of the Julimycin B-Complex.</title>
        <authorList>
            <person name="Gruening B.A."/>
            <person name="Praeg A."/>
            <person name="Erxleben A."/>
            <person name="Guenther S."/>
            <person name="Fiedler H.-P."/>
            <person name="Goodfellow M."/>
            <person name="Mueller M."/>
        </authorList>
    </citation>
    <scope>NUCLEOTIDE SEQUENCE [LARGE SCALE GENOMIC DNA]</scope>
    <source>
        <strain evidence="2 3">772</strain>
    </source>
</reference>
<comment type="caution">
    <text evidence="2">The sequence shown here is derived from an EMBL/GenBank/DDBJ whole genome shotgun (WGS) entry which is preliminary data.</text>
</comment>